<gene>
    <name evidence="1" type="ORF">KCG48_11525</name>
</gene>
<sequence>MYRKKSKAFYERMLKKYPDVMSIPQMSKACDVSSKTGYKLVREGRIDSLKIGRNLFVPKEYLISYLLIRDENNVR</sequence>
<name>A0A941CQB6_9CLOT</name>
<accession>A0A941CQB6</accession>
<dbReference type="RefSeq" id="WP_211802364.1">
    <property type="nucleotide sequence ID" value="NZ_JAGSCS010000017.1"/>
</dbReference>
<keyword evidence="2" id="KW-1185">Reference proteome</keyword>
<organism evidence="1 2">
    <name type="scientific">Proteiniclasticum sediminis</name>
    <dbReference type="NCBI Taxonomy" id="2804028"/>
    <lineage>
        <taxon>Bacteria</taxon>
        <taxon>Bacillati</taxon>
        <taxon>Bacillota</taxon>
        <taxon>Clostridia</taxon>
        <taxon>Eubacteriales</taxon>
        <taxon>Clostridiaceae</taxon>
        <taxon>Proteiniclasticum</taxon>
    </lineage>
</organism>
<proteinExistence type="predicted"/>
<dbReference type="Proteomes" id="UP000675379">
    <property type="component" value="Unassembled WGS sequence"/>
</dbReference>
<evidence type="ECO:0000313" key="2">
    <source>
        <dbReference type="Proteomes" id="UP000675379"/>
    </source>
</evidence>
<dbReference type="EMBL" id="JAGSCS010000017">
    <property type="protein sequence ID" value="MBR0576946.1"/>
    <property type="molecule type" value="Genomic_DNA"/>
</dbReference>
<protein>
    <submittedName>
        <fullName evidence="1">Helix-turn-helix domain-containing protein</fullName>
    </submittedName>
</protein>
<comment type="caution">
    <text evidence="1">The sequence shown here is derived from an EMBL/GenBank/DDBJ whole genome shotgun (WGS) entry which is preliminary data.</text>
</comment>
<dbReference type="AlphaFoldDB" id="A0A941CQB6"/>
<reference evidence="1" key="1">
    <citation type="submission" date="2021-04" db="EMBL/GenBank/DDBJ databases">
        <title>Proteiniclasticum sedimins sp. nov., an obligate anaerobic bacterium isolated from anaerobic sludge.</title>
        <authorList>
            <person name="Liu J."/>
        </authorList>
    </citation>
    <scope>NUCLEOTIDE SEQUENCE</scope>
    <source>
        <strain evidence="1">BAD-10</strain>
    </source>
</reference>
<evidence type="ECO:0000313" key="1">
    <source>
        <dbReference type="EMBL" id="MBR0576946.1"/>
    </source>
</evidence>